<accession>A0A8H4BNH5</accession>
<keyword evidence="1" id="KW-0175">Coiled coil</keyword>
<gene>
    <name evidence="3" type="ORF">FB192DRAFT_1468431</name>
</gene>
<feature type="coiled-coil region" evidence="1">
    <location>
        <begin position="28"/>
        <end position="62"/>
    </location>
</feature>
<evidence type="ECO:0000259" key="2">
    <source>
        <dbReference type="PROSITE" id="PS50213"/>
    </source>
</evidence>
<proteinExistence type="predicted"/>
<protein>
    <recommendedName>
        <fullName evidence="2">FAS1 domain-containing protein</fullName>
    </recommendedName>
</protein>
<sequence length="420" mass="47956">MEIYSLSSQLHKFQSKKVNQTDGLEQDNIRLKERLFNSENQIELMQHEIQGLKQSNKELKSLLTRDDAELRFLDHQALEAYEREESIPRMMLCACLFLVGMVLAQSSESQHPVARPLNVYQVLKQLPETSKFSSLLDPELQSYLQNQTNITVFAPHNDAFHHTLLLDRNTTKYHILPQLCLEDCWTKDDGSLYKSTAYMKFWINRDKNTKQIESGNMQSAAIVNSIQVSSQQSVVHIIDSILTVPLDIETTLGNLKFTKAKQLMALVDQHHANSSRHDEMFTLFMPNNQAFGTVDPNTLGLDINDMIYNVHAVRGLYTSQQLRHPNSTIHNLAGSNIAIRENQISIDNNTANILVKDIIAENALIHTIDQVLWTTTWVTSTNDTTTTAAKNAASKPRPSTYIYTFHWLCVVYYFVMLNKA</sequence>
<dbReference type="InterPro" id="IPR000782">
    <property type="entry name" value="FAS1_domain"/>
</dbReference>
<comment type="caution">
    <text evidence="3">The sequence shown here is derived from an EMBL/GenBank/DDBJ whole genome shotgun (WGS) entry which is preliminary data.</text>
</comment>
<evidence type="ECO:0000313" key="3">
    <source>
        <dbReference type="EMBL" id="KAF1805266.1"/>
    </source>
</evidence>
<reference evidence="3 4" key="1">
    <citation type="submission" date="2019-09" db="EMBL/GenBank/DDBJ databases">
        <authorList>
            <consortium name="DOE Joint Genome Institute"/>
            <person name="Mondo S.J."/>
            <person name="Navarro-Mendoza M.I."/>
            <person name="Perez-Arques C."/>
            <person name="Panchal S."/>
            <person name="Nicolas F.E."/>
            <person name="Ganguly P."/>
            <person name="Pangilinan J."/>
            <person name="Grigoriev I."/>
            <person name="Heitman J."/>
            <person name="Sanya K."/>
            <person name="Garre V."/>
        </authorList>
    </citation>
    <scope>NUCLEOTIDE SEQUENCE [LARGE SCALE GENOMIC DNA]</scope>
    <source>
        <strain evidence="3 4">MU402</strain>
    </source>
</reference>
<feature type="domain" description="FAS1" evidence="2">
    <location>
        <begin position="235"/>
        <end position="372"/>
    </location>
</feature>
<evidence type="ECO:0000313" key="4">
    <source>
        <dbReference type="Proteomes" id="UP000469890"/>
    </source>
</evidence>
<dbReference type="Gene3D" id="2.30.180.10">
    <property type="entry name" value="FAS1 domain"/>
    <property type="match status" value="2"/>
</dbReference>
<dbReference type="AlphaFoldDB" id="A0A8H4BNH5"/>
<dbReference type="PANTHER" id="PTHR10900:SF77">
    <property type="entry name" value="FI19380P1"/>
    <property type="match status" value="1"/>
</dbReference>
<dbReference type="SMART" id="SM00554">
    <property type="entry name" value="FAS1"/>
    <property type="match status" value="2"/>
</dbReference>
<name>A0A8H4BNH5_MUCCL</name>
<dbReference type="InterPro" id="IPR050904">
    <property type="entry name" value="Adhesion/Biosynth-related"/>
</dbReference>
<evidence type="ECO:0000256" key="1">
    <source>
        <dbReference type="SAM" id="Coils"/>
    </source>
</evidence>
<dbReference type="Proteomes" id="UP000469890">
    <property type="component" value="Unassembled WGS sequence"/>
</dbReference>
<dbReference type="SUPFAM" id="SSF82153">
    <property type="entry name" value="FAS1 domain"/>
    <property type="match status" value="2"/>
</dbReference>
<dbReference type="InterPro" id="IPR036378">
    <property type="entry name" value="FAS1_dom_sf"/>
</dbReference>
<dbReference type="PROSITE" id="PS50213">
    <property type="entry name" value="FAS1"/>
    <property type="match status" value="2"/>
</dbReference>
<organism evidence="3 4">
    <name type="scientific">Mucor circinelloides f. lusitanicus</name>
    <name type="common">Mucor racemosus var. lusitanicus</name>
    <dbReference type="NCBI Taxonomy" id="29924"/>
    <lineage>
        <taxon>Eukaryota</taxon>
        <taxon>Fungi</taxon>
        <taxon>Fungi incertae sedis</taxon>
        <taxon>Mucoromycota</taxon>
        <taxon>Mucoromycotina</taxon>
        <taxon>Mucoromycetes</taxon>
        <taxon>Mucorales</taxon>
        <taxon>Mucorineae</taxon>
        <taxon>Mucoraceae</taxon>
        <taxon>Mucor</taxon>
    </lineage>
</organism>
<dbReference type="EMBL" id="JAAECE010000002">
    <property type="protein sequence ID" value="KAF1805266.1"/>
    <property type="molecule type" value="Genomic_DNA"/>
</dbReference>
<feature type="domain" description="FAS1" evidence="2">
    <location>
        <begin position="116"/>
        <end position="242"/>
    </location>
</feature>
<dbReference type="PANTHER" id="PTHR10900">
    <property type="entry name" value="PERIOSTIN-RELATED"/>
    <property type="match status" value="1"/>
</dbReference>
<dbReference type="Pfam" id="PF02469">
    <property type="entry name" value="Fasciclin"/>
    <property type="match status" value="2"/>
</dbReference>